<evidence type="ECO:0000313" key="3">
    <source>
        <dbReference type="Proteomes" id="UP000238479"/>
    </source>
</evidence>
<gene>
    <name evidence="2" type="ORF">RchiOBHm_Chr3g0492151</name>
</gene>
<dbReference type="AlphaFoldDB" id="A0A2P6RGF3"/>
<dbReference type="EMBL" id="PDCK01000041">
    <property type="protein sequence ID" value="PRQ45504.1"/>
    <property type="molecule type" value="Genomic_DNA"/>
</dbReference>
<protein>
    <submittedName>
        <fullName evidence="2">Uncharacterized protein</fullName>
    </submittedName>
</protein>
<evidence type="ECO:0000256" key="1">
    <source>
        <dbReference type="SAM" id="Phobius"/>
    </source>
</evidence>
<comment type="caution">
    <text evidence="2">The sequence shown here is derived from an EMBL/GenBank/DDBJ whole genome shotgun (WGS) entry which is preliminary data.</text>
</comment>
<feature type="transmembrane region" description="Helical" evidence="1">
    <location>
        <begin position="52"/>
        <end position="78"/>
    </location>
</feature>
<name>A0A2P6RGF3_ROSCH</name>
<keyword evidence="1" id="KW-1133">Transmembrane helix</keyword>
<keyword evidence="1" id="KW-0472">Membrane</keyword>
<reference evidence="2 3" key="1">
    <citation type="journal article" date="2018" name="Nat. Genet.">
        <title>The Rosa genome provides new insights in the design of modern roses.</title>
        <authorList>
            <person name="Bendahmane M."/>
        </authorList>
    </citation>
    <scope>NUCLEOTIDE SEQUENCE [LARGE SCALE GENOMIC DNA]</scope>
    <source>
        <strain evidence="3">cv. Old Blush</strain>
    </source>
</reference>
<organism evidence="2 3">
    <name type="scientific">Rosa chinensis</name>
    <name type="common">China rose</name>
    <dbReference type="NCBI Taxonomy" id="74649"/>
    <lineage>
        <taxon>Eukaryota</taxon>
        <taxon>Viridiplantae</taxon>
        <taxon>Streptophyta</taxon>
        <taxon>Embryophyta</taxon>
        <taxon>Tracheophyta</taxon>
        <taxon>Spermatophyta</taxon>
        <taxon>Magnoliopsida</taxon>
        <taxon>eudicotyledons</taxon>
        <taxon>Gunneridae</taxon>
        <taxon>Pentapetalae</taxon>
        <taxon>rosids</taxon>
        <taxon>fabids</taxon>
        <taxon>Rosales</taxon>
        <taxon>Rosaceae</taxon>
        <taxon>Rosoideae</taxon>
        <taxon>Rosoideae incertae sedis</taxon>
        <taxon>Rosa</taxon>
    </lineage>
</organism>
<keyword evidence="1" id="KW-0812">Transmembrane</keyword>
<evidence type="ECO:0000313" key="2">
    <source>
        <dbReference type="EMBL" id="PRQ45504.1"/>
    </source>
</evidence>
<accession>A0A2P6RGF3</accession>
<keyword evidence="3" id="KW-1185">Reference proteome</keyword>
<dbReference type="Proteomes" id="UP000238479">
    <property type="component" value="Chromosome 3"/>
</dbReference>
<dbReference type="Gramene" id="PRQ45504">
    <property type="protein sequence ID" value="PRQ45504"/>
    <property type="gene ID" value="RchiOBHm_Chr3g0492151"/>
</dbReference>
<proteinExistence type="predicted"/>
<sequence length="120" mass="13526">MQPRGSARWRDGGARGHGLQPWWIVVRPWWIAELVPCGKWCLGWALVLGPGYLGLCLFSVLFGLSLFIFGWFVSFSFCSVKSILCRVMVVAVDSGKRLELSSWFVAKTLIFFPAIQNLES</sequence>